<protein>
    <submittedName>
        <fullName evidence="1">Transferase</fullName>
    </submittedName>
</protein>
<comment type="caution">
    <text evidence="1">The sequence shown here is derived from an EMBL/GenBank/DDBJ whole genome shotgun (WGS) entry which is preliminary data.</text>
</comment>
<proteinExistence type="predicted"/>
<evidence type="ECO:0000313" key="2">
    <source>
        <dbReference type="Proteomes" id="UP001241110"/>
    </source>
</evidence>
<reference evidence="1" key="1">
    <citation type="submission" date="2023-05" db="EMBL/GenBank/DDBJ databases">
        <authorList>
            <person name="Zhang X."/>
        </authorList>
    </citation>
    <scope>NUCLEOTIDE SEQUENCE</scope>
    <source>
        <strain evidence="1">YF14B1</strain>
    </source>
</reference>
<dbReference type="AlphaFoldDB" id="A0AAE3QWT2"/>
<dbReference type="RefSeq" id="WP_313986579.1">
    <property type="nucleotide sequence ID" value="NZ_JASJOS010000017.1"/>
</dbReference>
<name>A0AAE3QWT2_9BACT</name>
<dbReference type="SUPFAM" id="SSF53335">
    <property type="entry name" value="S-adenosyl-L-methionine-dependent methyltransferases"/>
    <property type="match status" value="1"/>
</dbReference>
<dbReference type="InterPro" id="IPR029063">
    <property type="entry name" value="SAM-dependent_MTases_sf"/>
</dbReference>
<sequence>MYLLFPGRHQLLTNFQFNYLYRIIQAGLSQETDANGQLLGNDFGPVDAIIFAVTSANHSHTRRNPLPFHLRVLQLEDFSDDLPVPAYMYGIDEVGVLENFADYTIKRIRHESDGMFDFTPQNTVVVCSTPVMNMYEKLGFRVLPAELLDRKTQQFVTGLPWDLVEYIAKTGDAWLTDRYVLEHMHPASYSLWKKYRLGEKVQMLFRDRIISDDGDITTTRDYNSYVRQMDDIAELKFKETAPYIRPGRIGDIGCAVGSWIRLACQQDLLHESDFYGIEVARHLFDICQQRKHNGEFGNPFVFFAQKNAVTGLVYEKNSMHTINTSSLTHEIESYGSREDLLTFIRNRYEELATGGIWINRDVVGPDNPDEEVVLVLTKEDGRNDDWEKEITNRDELSAYLQGLSTYARFLRFARDFRHKENEALHYELLSTEEHKSNLQLSLRNAMEFLLKKDYTDNWQSEMHEKFCFWTYADWENEMSKAGFSILPQSHAYQNDWIVKNRFTGKAELFCKTTDGLKPLDFPVTHMLFLAEKRIL</sequence>
<dbReference type="EMBL" id="JASJOS010000017">
    <property type="protein sequence ID" value="MDJ1484843.1"/>
    <property type="molecule type" value="Genomic_DNA"/>
</dbReference>
<dbReference type="Gene3D" id="3.40.50.150">
    <property type="entry name" value="Vaccinia Virus protein VP39"/>
    <property type="match status" value="1"/>
</dbReference>
<dbReference type="GO" id="GO:0016740">
    <property type="term" value="F:transferase activity"/>
    <property type="evidence" value="ECO:0007669"/>
    <property type="project" value="UniProtKB-KW"/>
</dbReference>
<keyword evidence="1" id="KW-0808">Transferase</keyword>
<evidence type="ECO:0000313" key="1">
    <source>
        <dbReference type="EMBL" id="MDJ1484843.1"/>
    </source>
</evidence>
<accession>A0AAE3QWT2</accession>
<organism evidence="1 2">
    <name type="scientific">Xanthocytophaga flava</name>
    <dbReference type="NCBI Taxonomy" id="3048013"/>
    <lineage>
        <taxon>Bacteria</taxon>
        <taxon>Pseudomonadati</taxon>
        <taxon>Bacteroidota</taxon>
        <taxon>Cytophagia</taxon>
        <taxon>Cytophagales</taxon>
        <taxon>Rhodocytophagaceae</taxon>
        <taxon>Xanthocytophaga</taxon>
    </lineage>
</organism>
<dbReference type="Proteomes" id="UP001241110">
    <property type="component" value="Unassembled WGS sequence"/>
</dbReference>
<gene>
    <name evidence="1" type="ORF">QNI16_30365</name>
</gene>